<dbReference type="Proteomes" id="UP001162483">
    <property type="component" value="Unassembled WGS sequence"/>
</dbReference>
<feature type="non-terminal residue" evidence="2">
    <location>
        <position position="45"/>
    </location>
</feature>
<evidence type="ECO:0000313" key="2">
    <source>
        <dbReference type="EMBL" id="CAI9600999.1"/>
    </source>
</evidence>
<evidence type="ECO:0000313" key="3">
    <source>
        <dbReference type="Proteomes" id="UP001162483"/>
    </source>
</evidence>
<dbReference type="EMBL" id="CATNWA010017506">
    <property type="protein sequence ID" value="CAI9600999.1"/>
    <property type="molecule type" value="Genomic_DNA"/>
</dbReference>
<evidence type="ECO:0000256" key="1">
    <source>
        <dbReference type="SAM" id="MobiDB-lite"/>
    </source>
</evidence>
<reference evidence="2" key="1">
    <citation type="submission" date="2023-05" db="EMBL/GenBank/DDBJ databases">
        <authorList>
            <person name="Stuckert A."/>
        </authorList>
    </citation>
    <scope>NUCLEOTIDE SEQUENCE</scope>
</reference>
<feature type="region of interest" description="Disordered" evidence="1">
    <location>
        <begin position="26"/>
        <end position="45"/>
    </location>
</feature>
<name>A0ABN9FVQ7_9NEOB</name>
<sequence length="45" mass="5215">MNTGGSMTAIHRVNTGGWHDMQLQLTQNEHRREHDCNSQSEHRRG</sequence>
<gene>
    <name evidence="2" type="ORF">SPARVUS_LOCUS12908422</name>
</gene>
<comment type="caution">
    <text evidence="2">The sequence shown here is derived from an EMBL/GenBank/DDBJ whole genome shotgun (WGS) entry which is preliminary data.</text>
</comment>
<proteinExistence type="predicted"/>
<protein>
    <submittedName>
        <fullName evidence="2">Uncharacterized protein</fullName>
    </submittedName>
</protein>
<feature type="compositionally biased region" description="Basic and acidic residues" evidence="1">
    <location>
        <begin position="28"/>
        <end position="45"/>
    </location>
</feature>
<accession>A0ABN9FVQ7</accession>
<organism evidence="2 3">
    <name type="scientific">Staurois parvus</name>
    <dbReference type="NCBI Taxonomy" id="386267"/>
    <lineage>
        <taxon>Eukaryota</taxon>
        <taxon>Metazoa</taxon>
        <taxon>Chordata</taxon>
        <taxon>Craniata</taxon>
        <taxon>Vertebrata</taxon>
        <taxon>Euteleostomi</taxon>
        <taxon>Amphibia</taxon>
        <taxon>Batrachia</taxon>
        <taxon>Anura</taxon>
        <taxon>Neobatrachia</taxon>
        <taxon>Ranoidea</taxon>
        <taxon>Ranidae</taxon>
        <taxon>Staurois</taxon>
    </lineage>
</organism>
<keyword evidence="3" id="KW-1185">Reference proteome</keyword>